<evidence type="ECO:0000256" key="2">
    <source>
        <dbReference type="ARBA" id="ARBA00022723"/>
    </source>
</evidence>
<dbReference type="GO" id="GO:0002238">
    <property type="term" value="P:response to molecule of fungal origin"/>
    <property type="evidence" value="ECO:0007669"/>
    <property type="project" value="UniProtKB-ARBA"/>
</dbReference>
<dbReference type="PANTHER" id="PTHR10209:SF744">
    <property type="entry name" value="PROTEIN DMR6-LIKE OXYGENASE 2-LIKE"/>
    <property type="match status" value="1"/>
</dbReference>
<dbReference type="GO" id="GO:0009805">
    <property type="term" value="P:coumarin biosynthetic process"/>
    <property type="evidence" value="ECO:0007669"/>
    <property type="project" value="UniProtKB-ARBA"/>
</dbReference>
<dbReference type="SUPFAM" id="SSF51197">
    <property type="entry name" value="Clavaminate synthase-like"/>
    <property type="match status" value="1"/>
</dbReference>
<dbReference type="GeneID" id="101253836"/>
<dbReference type="PANTHER" id="PTHR10209">
    <property type="entry name" value="OXIDOREDUCTASE, 2OG-FE II OXYGENASE FAMILY PROTEIN"/>
    <property type="match status" value="1"/>
</dbReference>
<dbReference type="PROSITE" id="PS51471">
    <property type="entry name" value="FE2OG_OXY"/>
    <property type="match status" value="1"/>
</dbReference>
<comment type="similarity">
    <text evidence="1 6">Belongs to the iron/ascorbate-dependent oxidoreductase family.</text>
</comment>
<keyword evidence="4 6" id="KW-0560">Oxidoreductase</keyword>
<dbReference type="RefSeq" id="XP_069149076.1">
    <property type="nucleotide sequence ID" value="XM_069292975.1"/>
</dbReference>
<proteinExistence type="inferred from homology"/>
<reference evidence="8" key="2">
    <citation type="submission" date="2019-01" db="UniProtKB">
        <authorList>
            <consortium name="EnsemblPlants"/>
        </authorList>
    </citation>
    <scope>IDENTIFICATION</scope>
    <source>
        <strain evidence="8">cv. Heinz 1706</strain>
    </source>
</reference>
<evidence type="ECO:0000313" key="8">
    <source>
        <dbReference type="EnsemblPlants" id="Solyc01g108860.3.1"/>
    </source>
</evidence>
<dbReference type="GO" id="GO:0046872">
    <property type="term" value="F:metal ion binding"/>
    <property type="evidence" value="ECO:0007669"/>
    <property type="project" value="UniProtKB-KW"/>
</dbReference>
<evidence type="ECO:0000256" key="6">
    <source>
        <dbReference type="RuleBase" id="RU003682"/>
    </source>
</evidence>
<dbReference type="FunFam" id="2.60.120.330:FF:000012">
    <property type="entry name" value="Gibberellin 20 oxidase 1"/>
    <property type="match status" value="1"/>
</dbReference>
<feature type="domain" description="Fe2OG dioxygenase" evidence="7">
    <location>
        <begin position="197"/>
        <end position="298"/>
    </location>
</feature>
<evidence type="ECO:0000256" key="3">
    <source>
        <dbReference type="ARBA" id="ARBA00022896"/>
    </source>
</evidence>
<protein>
    <recommendedName>
        <fullName evidence="7">Fe2OG dioxygenase domain-containing protein</fullName>
    </recommendedName>
</protein>
<dbReference type="GO" id="GO:0016706">
    <property type="term" value="F:2-oxoglutarate-dependent dioxygenase activity"/>
    <property type="evidence" value="ECO:0007669"/>
    <property type="project" value="UniProtKB-ARBA"/>
</dbReference>
<keyword evidence="5 6" id="KW-0408">Iron</keyword>
<dbReference type="InterPro" id="IPR044861">
    <property type="entry name" value="IPNS-like_FE2OG_OXY"/>
</dbReference>
<evidence type="ECO:0000256" key="1">
    <source>
        <dbReference type="ARBA" id="ARBA00008056"/>
    </source>
</evidence>
<sequence>MVEVHPAIIQDVEHRPDLTKSTEAEGIPVIDLSILNSPDTSTDAELSSLVGEIRNACKEWGFFQVINHGVSLECREKIELASRKFFALPKEEKMKVKRNEVNFIGYYDAELTKKIRDWKEVFDFTVEKTAMVPLSQDPNDKDLRDFQNQWPQYPPGLREVCAEYIQEMQKLANKLAELISLSLSLPAKRLNEFFEDQIVFGRINHYPPCPVPHLALGVGRHKDAGLFTILCQDDTGGLEIKRKTDGEWIGVKPTPDAYIVNLGDATQVYSNDEYESVEHRVVLNTERSRYSIPFFVNPSHSTWIQPLEEKVNEKNPAKYKPYNWGMLFTHRRKHDPKTRDEENLTLDHFMA</sequence>
<accession>A0A3Q7ET70</accession>
<dbReference type="SMR" id="A0A3Q7ET70"/>
<dbReference type="OMA" id="WIQPLEE"/>
<dbReference type="InterPro" id="IPR026992">
    <property type="entry name" value="DIOX_N"/>
</dbReference>
<dbReference type="InterPro" id="IPR005123">
    <property type="entry name" value="Oxoglu/Fe-dep_dioxygenase_dom"/>
</dbReference>
<dbReference type="Proteomes" id="UP000004994">
    <property type="component" value="Chromosome 1"/>
</dbReference>
<dbReference type="KEGG" id="sly:101253836"/>
<gene>
    <name evidence="8" type="primary">LOC101253836</name>
</gene>
<evidence type="ECO:0000256" key="4">
    <source>
        <dbReference type="ARBA" id="ARBA00023002"/>
    </source>
</evidence>
<dbReference type="Pfam" id="PF14226">
    <property type="entry name" value="DIOX_N"/>
    <property type="match status" value="1"/>
</dbReference>
<dbReference type="OrthoDB" id="288590at2759"/>
<dbReference type="EnsemblPlants" id="Solyc01g108860.3.1">
    <property type="protein sequence ID" value="Solyc01g108860.3.1"/>
    <property type="gene ID" value="Solyc01g108860.3"/>
</dbReference>
<dbReference type="PaxDb" id="4081-Solyc01g108860.2.1"/>
<name>A0A3Q7ET70_SOLLC</name>
<dbReference type="InterPro" id="IPR027443">
    <property type="entry name" value="IPNS-like_sf"/>
</dbReference>
<keyword evidence="3" id="KW-0847">Vitamin C</keyword>
<dbReference type="GO" id="GO:0031418">
    <property type="term" value="F:L-ascorbic acid binding"/>
    <property type="evidence" value="ECO:0007669"/>
    <property type="project" value="UniProtKB-KW"/>
</dbReference>
<evidence type="ECO:0000256" key="5">
    <source>
        <dbReference type="ARBA" id="ARBA00023004"/>
    </source>
</evidence>
<evidence type="ECO:0000313" key="9">
    <source>
        <dbReference type="Proteomes" id="UP000004994"/>
    </source>
</evidence>
<keyword evidence="9" id="KW-1185">Reference proteome</keyword>
<reference evidence="8" key="1">
    <citation type="journal article" date="2012" name="Nature">
        <title>The tomato genome sequence provides insights into fleshy fruit evolution.</title>
        <authorList>
            <consortium name="Tomato Genome Consortium"/>
        </authorList>
    </citation>
    <scope>NUCLEOTIDE SEQUENCE [LARGE SCALE GENOMIC DNA]</scope>
    <source>
        <strain evidence="8">cv. Heinz 1706</strain>
    </source>
</reference>
<dbReference type="Gene3D" id="2.60.120.330">
    <property type="entry name" value="B-lactam Antibiotic, Isopenicillin N Synthase, Chain"/>
    <property type="match status" value="1"/>
</dbReference>
<keyword evidence="2 6" id="KW-0479">Metal-binding</keyword>
<organism evidence="8">
    <name type="scientific">Solanum lycopersicum</name>
    <name type="common">Tomato</name>
    <name type="synonym">Lycopersicon esculentum</name>
    <dbReference type="NCBI Taxonomy" id="4081"/>
    <lineage>
        <taxon>Eukaryota</taxon>
        <taxon>Viridiplantae</taxon>
        <taxon>Streptophyta</taxon>
        <taxon>Embryophyta</taxon>
        <taxon>Tracheophyta</taxon>
        <taxon>Spermatophyta</taxon>
        <taxon>Magnoliopsida</taxon>
        <taxon>eudicotyledons</taxon>
        <taxon>Gunneridae</taxon>
        <taxon>Pentapetalae</taxon>
        <taxon>asterids</taxon>
        <taxon>lamiids</taxon>
        <taxon>Solanales</taxon>
        <taxon>Solanaceae</taxon>
        <taxon>Solanoideae</taxon>
        <taxon>Solaneae</taxon>
        <taxon>Solanum</taxon>
        <taxon>Solanum subgen. Lycopersicon</taxon>
    </lineage>
</organism>
<dbReference type="AlphaFoldDB" id="A0A3Q7ET70"/>
<dbReference type="RefSeq" id="XP_004230828.1">
    <property type="nucleotide sequence ID" value="XM_004230780.5"/>
</dbReference>
<dbReference type="Pfam" id="PF03171">
    <property type="entry name" value="2OG-FeII_Oxy"/>
    <property type="match status" value="1"/>
</dbReference>
<dbReference type="Gramene" id="Solyc01g108860.3.1">
    <property type="protein sequence ID" value="Solyc01g108860.3.1"/>
    <property type="gene ID" value="Solyc01g108860.3"/>
</dbReference>
<evidence type="ECO:0000259" key="7">
    <source>
        <dbReference type="PROSITE" id="PS51471"/>
    </source>
</evidence>
<dbReference type="PRINTS" id="PR00682">
    <property type="entry name" value="IPNSYNTHASE"/>
</dbReference>
<dbReference type="InParanoid" id="A0A3Q7ET70"/>